<reference evidence="8" key="1">
    <citation type="submission" date="2018-06" db="EMBL/GenBank/DDBJ databases">
        <authorList>
            <person name="Guldener U."/>
        </authorList>
    </citation>
    <scope>NUCLEOTIDE SEQUENCE [LARGE SCALE GENOMIC DNA]</scope>
    <source>
        <strain evidence="8">UTAD17</strain>
    </source>
</reference>
<evidence type="ECO:0000256" key="2">
    <source>
        <dbReference type="ARBA" id="ARBA00022771"/>
    </source>
</evidence>
<proteinExistence type="predicted"/>
<dbReference type="Gene3D" id="4.10.1060.10">
    <property type="entry name" value="Zinc finger, RanBP2-type"/>
    <property type="match status" value="1"/>
</dbReference>
<dbReference type="PANTHER" id="PTHR16148:SF14">
    <property type="entry name" value="MYND-TYPE DOMAIN-CONTAINING PROTEIN"/>
    <property type="match status" value="1"/>
</dbReference>
<evidence type="ECO:0000256" key="3">
    <source>
        <dbReference type="ARBA" id="ARBA00022833"/>
    </source>
</evidence>
<dbReference type="SUPFAM" id="SSF90209">
    <property type="entry name" value="Ran binding protein zinc finger-like"/>
    <property type="match status" value="1"/>
</dbReference>
<dbReference type="SMART" id="SM00547">
    <property type="entry name" value="ZnF_RBZ"/>
    <property type="match status" value="1"/>
</dbReference>
<dbReference type="AlphaFoldDB" id="A0A376BAA0"/>
<keyword evidence="8" id="KW-1185">Reference proteome</keyword>
<dbReference type="PROSITE" id="PS01358">
    <property type="entry name" value="ZF_RANBP2_1"/>
    <property type="match status" value="1"/>
</dbReference>
<dbReference type="GO" id="GO:0008270">
    <property type="term" value="F:zinc ion binding"/>
    <property type="evidence" value="ECO:0007669"/>
    <property type="project" value="UniProtKB-KW"/>
</dbReference>
<gene>
    <name evidence="7" type="ORF">SCODWIG_02811</name>
</gene>
<evidence type="ECO:0000259" key="6">
    <source>
        <dbReference type="PROSITE" id="PS50199"/>
    </source>
</evidence>
<dbReference type="InterPro" id="IPR001876">
    <property type="entry name" value="Znf_RanBP2"/>
</dbReference>
<dbReference type="PROSITE" id="PS50199">
    <property type="entry name" value="ZF_RANBP2_2"/>
    <property type="match status" value="1"/>
</dbReference>
<dbReference type="EMBL" id="UFAJ01000549">
    <property type="protein sequence ID" value="SSD61050.1"/>
    <property type="molecule type" value="Genomic_DNA"/>
</dbReference>
<evidence type="ECO:0000313" key="7">
    <source>
        <dbReference type="EMBL" id="SSD61050.1"/>
    </source>
</evidence>
<dbReference type="PANTHER" id="PTHR16148">
    <property type="entry name" value="NF-KAPPA-B-REPRESSING FACTOR-RELATED"/>
    <property type="match status" value="1"/>
</dbReference>
<dbReference type="Pfam" id="PF00641">
    <property type="entry name" value="Zn_ribbon_RanBP"/>
    <property type="match status" value="1"/>
</dbReference>
<evidence type="ECO:0000256" key="4">
    <source>
        <dbReference type="PROSITE-ProRule" id="PRU00322"/>
    </source>
</evidence>
<feature type="domain" description="RanBP2-type" evidence="6">
    <location>
        <begin position="397"/>
        <end position="426"/>
    </location>
</feature>
<feature type="region of interest" description="Disordered" evidence="5">
    <location>
        <begin position="441"/>
        <end position="462"/>
    </location>
</feature>
<evidence type="ECO:0000256" key="1">
    <source>
        <dbReference type="ARBA" id="ARBA00022723"/>
    </source>
</evidence>
<sequence length="514" mass="58625">MKFLVLEMVTSMATVPDATSIEQQPLRQDMNIIKIFWKLVDPLLLPVNTSSIPYNRIEINDHISLQQAITNLHNALTLEKNNVSGNLTSTSVQDIEKNNVNDNDVLIVSLHSTWDIRVLLPYKSRHLNIQLPRWLQFPIIFDLCKEYERWCITDPTRYNIFNAAAMNITKRRKLHSNKTYLYAMLQLLGLRMDLYEMDEFGCIVRIFLSLYEKSILDGFTKPYNTFIDYNQFMKESSKVLYMNNLPSIVTQSELEKWFVSHGCHPIGFWTVKPAINAPLNYSTDKISSTYVPDSDTISGFAIFQSHEEASLGLHLNGYSIILRLGNNNNNNNNNSNSNNNNNNSNNNAGATNNNNNSVRSRYKYIDRVVEIQPSSNIVLTQVKDLLVPFPQTRNKPRPGDWNCPSCGFSNFQKRTNCFRCSFSVNTPSPPPPLTTNNVMGTNSSNNCSNENIDNTTSNGTKNNMNIQQLTFNNNNNNNRSEEHTSELQSHTTISYAVFCLKKKNLSPIHPQLPS</sequence>
<dbReference type="VEuPathDB" id="FungiDB:SCODWIG_02811"/>
<feature type="region of interest" description="Disordered" evidence="5">
    <location>
        <begin position="331"/>
        <end position="357"/>
    </location>
</feature>
<dbReference type="Proteomes" id="UP000262825">
    <property type="component" value="Unassembled WGS sequence"/>
</dbReference>
<accession>A0A376BAA0</accession>
<keyword evidence="1" id="KW-0479">Metal-binding</keyword>
<dbReference type="InterPro" id="IPR036443">
    <property type="entry name" value="Znf_RanBP2_sf"/>
</dbReference>
<protein>
    <recommendedName>
        <fullName evidence="6">RanBP2-type domain-containing protein</fullName>
    </recommendedName>
</protein>
<name>A0A376BAA0_9ASCO</name>
<feature type="compositionally biased region" description="Polar residues" evidence="5">
    <location>
        <begin position="441"/>
        <end position="461"/>
    </location>
</feature>
<evidence type="ECO:0000256" key="5">
    <source>
        <dbReference type="SAM" id="MobiDB-lite"/>
    </source>
</evidence>
<evidence type="ECO:0000313" key="8">
    <source>
        <dbReference type="Proteomes" id="UP000262825"/>
    </source>
</evidence>
<organism evidence="7 8">
    <name type="scientific">Saccharomycodes ludwigii</name>
    <dbReference type="NCBI Taxonomy" id="36035"/>
    <lineage>
        <taxon>Eukaryota</taxon>
        <taxon>Fungi</taxon>
        <taxon>Dikarya</taxon>
        <taxon>Ascomycota</taxon>
        <taxon>Saccharomycotina</taxon>
        <taxon>Saccharomycetes</taxon>
        <taxon>Saccharomycodales</taxon>
        <taxon>Saccharomycodaceae</taxon>
        <taxon>Saccharomycodes</taxon>
    </lineage>
</organism>
<keyword evidence="3" id="KW-0862">Zinc</keyword>
<dbReference type="FunFam" id="4.10.1060.10:FF:000024">
    <property type="entry name" value="RNA-binding protein"/>
    <property type="match status" value="1"/>
</dbReference>
<keyword evidence="2 4" id="KW-0863">Zinc-finger</keyword>